<dbReference type="Gene3D" id="3.40.50.300">
    <property type="entry name" value="P-loop containing nucleotide triphosphate hydrolases"/>
    <property type="match status" value="1"/>
</dbReference>
<organism evidence="1">
    <name type="scientific">mine drainage metagenome</name>
    <dbReference type="NCBI Taxonomy" id="410659"/>
    <lineage>
        <taxon>unclassified sequences</taxon>
        <taxon>metagenomes</taxon>
        <taxon>ecological metagenomes</taxon>
    </lineage>
</organism>
<accession>A0A1J5T2G4</accession>
<comment type="caution">
    <text evidence="1">The sequence shown here is derived from an EMBL/GenBank/DDBJ whole genome shotgun (WGS) entry which is preliminary data.</text>
</comment>
<dbReference type="EMBL" id="MLJW01000010">
    <property type="protein sequence ID" value="OIR15050.1"/>
    <property type="molecule type" value="Genomic_DNA"/>
</dbReference>
<gene>
    <name evidence="1" type="ORF">GALL_41690</name>
</gene>
<proteinExistence type="predicted"/>
<dbReference type="AlphaFoldDB" id="A0A1J5T2G4"/>
<name>A0A1J5T2G4_9ZZZZ</name>
<reference evidence="1" key="1">
    <citation type="submission" date="2016-10" db="EMBL/GenBank/DDBJ databases">
        <title>Sequence of Gallionella enrichment culture.</title>
        <authorList>
            <person name="Poehlein A."/>
            <person name="Muehling M."/>
            <person name="Daniel R."/>
        </authorList>
    </citation>
    <scope>NUCLEOTIDE SEQUENCE</scope>
</reference>
<protein>
    <submittedName>
        <fullName evidence="1">Uncharacterized protein</fullName>
    </submittedName>
</protein>
<evidence type="ECO:0000313" key="1">
    <source>
        <dbReference type="EMBL" id="OIR15050.1"/>
    </source>
</evidence>
<dbReference type="InterPro" id="IPR027417">
    <property type="entry name" value="P-loop_NTPase"/>
</dbReference>
<dbReference type="SUPFAM" id="SSF52540">
    <property type="entry name" value="P-loop containing nucleoside triphosphate hydrolases"/>
    <property type="match status" value="1"/>
</dbReference>
<sequence length="216" mass="23061">MPPSAKLIDLRALLAQRFPEKVRRSGGVVPTGARQVDLTLHGGLPLSRTTELVCASPGCGGQSLFARLLASTRATRQRLALVDGADAFAPDELPSDLLRHLVWVRTSGAEQALAAADLIAHDGNYAVLALDVRDLPERDLRRLPAPLWYRLQRTVEDSSLALLVLTPFPLVPSVAWRLSLDSPLSLGDHRTPSDALADALEPALVRASSAAFSAAG</sequence>